<evidence type="ECO:0000256" key="2">
    <source>
        <dbReference type="ARBA" id="ARBA00029447"/>
    </source>
</evidence>
<keyword evidence="4" id="KW-0472">Membrane</keyword>
<dbReference type="Pfam" id="PF00015">
    <property type="entry name" value="MCPsignal"/>
    <property type="match status" value="1"/>
</dbReference>
<dbReference type="PANTHER" id="PTHR43531:SF14">
    <property type="entry name" value="METHYL-ACCEPTING CHEMOTAXIS PROTEIN I-RELATED"/>
    <property type="match status" value="1"/>
</dbReference>
<feature type="transmembrane region" description="Helical" evidence="4">
    <location>
        <begin position="322"/>
        <end position="344"/>
    </location>
</feature>
<dbReference type="SMART" id="SM00283">
    <property type="entry name" value="MA"/>
    <property type="match status" value="1"/>
</dbReference>
<dbReference type="RefSeq" id="WP_309483230.1">
    <property type="nucleotide sequence ID" value="NZ_CP133720.1"/>
</dbReference>
<evidence type="ECO:0000259" key="6">
    <source>
        <dbReference type="PROSITE" id="PS50885"/>
    </source>
</evidence>
<dbReference type="PANTHER" id="PTHR43531">
    <property type="entry name" value="PROTEIN ICFG"/>
    <property type="match status" value="1"/>
</dbReference>
<dbReference type="InterPro" id="IPR004089">
    <property type="entry name" value="MCPsignal_dom"/>
</dbReference>
<keyword evidence="8" id="KW-1185">Reference proteome</keyword>
<dbReference type="CDD" id="cd11386">
    <property type="entry name" value="MCP_signal"/>
    <property type="match status" value="1"/>
</dbReference>
<evidence type="ECO:0000256" key="1">
    <source>
        <dbReference type="ARBA" id="ARBA00022481"/>
    </source>
</evidence>
<dbReference type="Proteomes" id="UP001181355">
    <property type="component" value="Chromosome"/>
</dbReference>
<keyword evidence="4" id="KW-0812">Transmembrane</keyword>
<evidence type="ECO:0000313" key="8">
    <source>
        <dbReference type="Proteomes" id="UP001181355"/>
    </source>
</evidence>
<feature type="transmembrane region" description="Helical" evidence="4">
    <location>
        <begin position="28"/>
        <end position="47"/>
    </location>
</feature>
<reference evidence="7" key="1">
    <citation type="submission" date="2023-09" db="EMBL/GenBank/DDBJ databases">
        <title>Undibacterium sp. 20NA77.5 isolated from freshwater.</title>
        <authorList>
            <person name="Le V."/>
            <person name="Ko S.-R."/>
            <person name="Ahn C.-Y."/>
            <person name="Oh H.-M."/>
        </authorList>
    </citation>
    <scope>NUCLEOTIDE SEQUENCE</scope>
    <source>
        <strain evidence="7">20NA77.5</strain>
    </source>
</reference>
<proteinExistence type="inferred from homology"/>
<feature type="domain" description="HAMP" evidence="6">
    <location>
        <begin position="345"/>
        <end position="397"/>
    </location>
</feature>
<evidence type="ECO:0000256" key="4">
    <source>
        <dbReference type="SAM" id="Phobius"/>
    </source>
</evidence>
<dbReference type="SMART" id="SM00304">
    <property type="entry name" value="HAMP"/>
    <property type="match status" value="1"/>
</dbReference>
<feature type="domain" description="Methyl-accepting transducer" evidence="5">
    <location>
        <begin position="402"/>
        <end position="631"/>
    </location>
</feature>
<gene>
    <name evidence="7" type="ORF">RF679_05590</name>
</gene>
<dbReference type="EMBL" id="CP133720">
    <property type="protein sequence ID" value="WMW81752.1"/>
    <property type="molecule type" value="Genomic_DNA"/>
</dbReference>
<keyword evidence="1" id="KW-0488">Methylation</keyword>
<dbReference type="CDD" id="cd06225">
    <property type="entry name" value="HAMP"/>
    <property type="match status" value="1"/>
</dbReference>
<name>A0ABY9RKM6_9BURK</name>
<evidence type="ECO:0000313" key="7">
    <source>
        <dbReference type="EMBL" id="WMW81752.1"/>
    </source>
</evidence>
<keyword evidence="3" id="KW-0807">Transducer</keyword>
<dbReference type="Pfam" id="PF00672">
    <property type="entry name" value="HAMP"/>
    <property type="match status" value="1"/>
</dbReference>
<protein>
    <submittedName>
        <fullName evidence="7">Methyl-accepting chemotaxis protein</fullName>
    </submittedName>
</protein>
<dbReference type="PROSITE" id="PS50111">
    <property type="entry name" value="CHEMOTAXIS_TRANSDUC_2"/>
    <property type="match status" value="1"/>
</dbReference>
<evidence type="ECO:0000259" key="5">
    <source>
        <dbReference type="PROSITE" id="PS50111"/>
    </source>
</evidence>
<accession>A0ABY9RKM6</accession>
<sequence>MKKNTTSQPWIMRPGVNLFRNIRFKTKASLISIAFLVPVLVLLWSFMQTKQEAIQVTQDELDGFRLIQKVVDLNRATQEYRRSVLQELANGAASGDTGASKSKVAEKIALVKASAAQFQQDPRVGKAAQDLSSMLDAAVPASQGLFKVFSTHGKLNHAVSKLTSQVADASGLTLDPEFDTYYLMDLSTNIAPKLIEATSKMTAIASTVAHTGTDAEVATIELSQEEGLIESLLESFDQEIEKIVGAHPEYKDQMKLDELHALLKKFREQASDDVGKGGAERAKSIQAQGIKIVEGLEAIQDYSLKQLDALLQQRVDKLNSRLYATLTLVAFFLLCALYMFVSFYRVMESGLRHVGTYLGAMADGDLTNEITPKGRDEVTELMASMAIMQESLLKICGLMRNSATEIKANSAEVAQGSMDMSTRTVQTQNRLQETASTMVEISSTVQSTADNAEQATKLARENTSLATHGGEVIAEMVTTMEGIRDSSNKIGDIISVIDGIAFQTNILALNAAVEAARAGEAGRGFAVVASEVRALAHRSAEAAKEIKNLITESVARVEGGNLIVRDAGNAIEKVVRSAQDINQLLSEISASAREQSIGVKDVENVLQELDAMTQANSALVEQTSASATILDNLADELVQEIQVFKLEKTQLLLR</sequence>
<dbReference type="SUPFAM" id="SSF58104">
    <property type="entry name" value="Methyl-accepting chemotaxis protein (MCP) signaling domain"/>
    <property type="match status" value="1"/>
</dbReference>
<organism evidence="7 8">
    <name type="scientific">Undibacterium cyanobacteriorum</name>
    <dbReference type="NCBI Taxonomy" id="3073561"/>
    <lineage>
        <taxon>Bacteria</taxon>
        <taxon>Pseudomonadati</taxon>
        <taxon>Pseudomonadota</taxon>
        <taxon>Betaproteobacteria</taxon>
        <taxon>Burkholderiales</taxon>
        <taxon>Oxalobacteraceae</taxon>
        <taxon>Undibacterium</taxon>
    </lineage>
</organism>
<dbReference type="Gene3D" id="1.10.287.950">
    <property type="entry name" value="Methyl-accepting chemotaxis protein"/>
    <property type="match status" value="1"/>
</dbReference>
<dbReference type="PROSITE" id="PS50885">
    <property type="entry name" value="HAMP"/>
    <property type="match status" value="1"/>
</dbReference>
<dbReference type="InterPro" id="IPR051310">
    <property type="entry name" value="MCP_chemotaxis"/>
</dbReference>
<keyword evidence="4" id="KW-1133">Transmembrane helix</keyword>
<dbReference type="InterPro" id="IPR003660">
    <property type="entry name" value="HAMP_dom"/>
</dbReference>
<comment type="similarity">
    <text evidence="2">Belongs to the methyl-accepting chemotaxis (MCP) protein family.</text>
</comment>
<evidence type="ECO:0000256" key="3">
    <source>
        <dbReference type="PROSITE-ProRule" id="PRU00284"/>
    </source>
</evidence>